<protein>
    <recommendedName>
        <fullName evidence="2">Alpha/beta hydrolase fold-3 domain-containing protein</fullName>
    </recommendedName>
</protein>
<gene>
    <name evidence="3" type="ORF">SKAU_G00075520</name>
</gene>
<dbReference type="GO" id="GO:0005829">
    <property type="term" value="C:cytosol"/>
    <property type="evidence" value="ECO:0007669"/>
    <property type="project" value="TreeGrafter"/>
</dbReference>
<organism evidence="3 4">
    <name type="scientific">Synaphobranchus kaupii</name>
    <name type="common">Kaup's arrowtooth eel</name>
    <dbReference type="NCBI Taxonomy" id="118154"/>
    <lineage>
        <taxon>Eukaryota</taxon>
        <taxon>Metazoa</taxon>
        <taxon>Chordata</taxon>
        <taxon>Craniata</taxon>
        <taxon>Vertebrata</taxon>
        <taxon>Euteleostomi</taxon>
        <taxon>Actinopterygii</taxon>
        <taxon>Neopterygii</taxon>
        <taxon>Teleostei</taxon>
        <taxon>Anguilliformes</taxon>
        <taxon>Synaphobranchidae</taxon>
        <taxon>Synaphobranchus</taxon>
    </lineage>
</organism>
<dbReference type="OrthoDB" id="408631at2759"/>
<dbReference type="GO" id="GO:0019433">
    <property type="term" value="P:triglyceride catabolic process"/>
    <property type="evidence" value="ECO:0007669"/>
    <property type="project" value="TreeGrafter"/>
</dbReference>
<dbReference type="GO" id="GO:0004771">
    <property type="term" value="F:sterol ester esterase activity"/>
    <property type="evidence" value="ECO:0007669"/>
    <property type="project" value="TreeGrafter"/>
</dbReference>
<feature type="region of interest" description="Disordered" evidence="1">
    <location>
        <begin position="86"/>
        <end position="153"/>
    </location>
</feature>
<dbReference type="Gene3D" id="3.40.50.1820">
    <property type="entry name" value="alpha/beta hydrolase"/>
    <property type="match status" value="1"/>
</dbReference>
<dbReference type="Proteomes" id="UP001152622">
    <property type="component" value="Chromosome 2"/>
</dbReference>
<dbReference type="AlphaFoldDB" id="A0A9Q1G7L7"/>
<dbReference type="PANTHER" id="PTHR23025">
    <property type="entry name" value="TRIACYLGLYCEROL LIPASE"/>
    <property type="match status" value="1"/>
</dbReference>
<name>A0A9Q1G7L7_SYNKA</name>
<accession>A0A9Q1G7L7</accession>
<comment type="caution">
    <text evidence="3">The sequence shown here is derived from an EMBL/GenBank/DDBJ whole genome shotgun (WGS) entry which is preliminary data.</text>
</comment>
<dbReference type="InterPro" id="IPR013094">
    <property type="entry name" value="AB_hydrolase_3"/>
</dbReference>
<evidence type="ECO:0000259" key="2">
    <source>
        <dbReference type="Pfam" id="PF07859"/>
    </source>
</evidence>
<proteinExistence type="predicted"/>
<evidence type="ECO:0000313" key="4">
    <source>
        <dbReference type="Proteomes" id="UP001152622"/>
    </source>
</evidence>
<dbReference type="GO" id="GO:0004806">
    <property type="term" value="F:triacylglycerol lipase activity"/>
    <property type="evidence" value="ECO:0007669"/>
    <property type="project" value="TreeGrafter"/>
</dbReference>
<evidence type="ECO:0000313" key="3">
    <source>
        <dbReference type="EMBL" id="KAJ8376972.1"/>
    </source>
</evidence>
<reference evidence="3" key="1">
    <citation type="journal article" date="2023" name="Science">
        <title>Genome structures resolve the early diversification of teleost fishes.</title>
        <authorList>
            <person name="Parey E."/>
            <person name="Louis A."/>
            <person name="Montfort J."/>
            <person name="Bouchez O."/>
            <person name="Roques C."/>
            <person name="Iampietro C."/>
            <person name="Lluch J."/>
            <person name="Castinel A."/>
            <person name="Donnadieu C."/>
            <person name="Desvignes T."/>
            <person name="Floi Bucao C."/>
            <person name="Jouanno E."/>
            <person name="Wen M."/>
            <person name="Mejri S."/>
            <person name="Dirks R."/>
            <person name="Jansen H."/>
            <person name="Henkel C."/>
            <person name="Chen W.J."/>
            <person name="Zahm M."/>
            <person name="Cabau C."/>
            <person name="Klopp C."/>
            <person name="Thompson A.W."/>
            <person name="Robinson-Rechavi M."/>
            <person name="Braasch I."/>
            <person name="Lecointre G."/>
            <person name="Bobe J."/>
            <person name="Postlethwait J.H."/>
            <person name="Berthelot C."/>
            <person name="Roest Crollius H."/>
            <person name="Guiguen Y."/>
        </authorList>
    </citation>
    <scope>NUCLEOTIDE SEQUENCE</scope>
    <source>
        <strain evidence="3">WJC10195</strain>
    </source>
</reference>
<dbReference type="EMBL" id="JAINUF010000002">
    <property type="protein sequence ID" value="KAJ8376972.1"/>
    <property type="molecule type" value="Genomic_DNA"/>
</dbReference>
<feature type="region of interest" description="Disordered" evidence="1">
    <location>
        <begin position="296"/>
        <end position="360"/>
    </location>
</feature>
<sequence>MIYCILQAYSYTRGNLRCAVIICRLRRARSIQTTRRRASSRNFRGQRLRVCPPPRRNLLRSHLRAFKKALIWDRWFRPPKRQGNLRRLGRLKHGEEERSEATLSSLHSDPPVPPENSQFSLRKDSLKSQTCQDLGSRHDSAPAEPPEPSERMPEDVSFFLSAEDDCFVPASTDAGPEAPPAREFPEGFEPVRSEHLAEMRVPSSPIVRNPYMSPLLAPDSMLRGLPPVHIVACALDPMLDDSVMFAKRLRNVDQPVTLCVVEDLPHGFLSLSQLSRETREAANVCVERIREVFTQQGPPAATRKHRKLERTNQGSLAARPLAGTIQEEEPSPGGGVSTMEGEESPEGAGQNNSDSREIGA</sequence>
<dbReference type="Pfam" id="PF07859">
    <property type="entry name" value="Abhydrolase_3"/>
    <property type="match status" value="1"/>
</dbReference>
<keyword evidence="4" id="KW-1185">Reference proteome</keyword>
<dbReference type="PANTHER" id="PTHR23025:SF3">
    <property type="entry name" value="HORMONE-SENSITIVE LIPASE"/>
    <property type="match status" value="1"/>
</dbReference>
<evidence type="ECO:0000256" key="1">
    <source>
        <dbReference type="SAM" id="MobiDB-lite"/>
    </source>
</evidence>
<feature type="domain" description="Alpha/beta hydrolase fold-3" evidence="2">
    <location>
        <begin position="194"/>
        <end position="269"/>
    </location>
</feature>
<dbReference type="SUPFAM" id="SSF53474">
    <property type="entry name" value="alpha/beta-Hydrolases"/>
    <property type="match status" value="1"/>
</dbReference>
<dbReference type="InterPro" id="IPR029058">
    <property type="entry name" value="AB_hydrolase_fold"/>
</dbReference>